<dbReference type="InterPro" id="IPR011010">
    <property type="entry name" value="DNA_brk_join_enz"/>
</dbReference>
<keyword evidence="3" id="KW-1185">Reference proteome</keyword>
<dbReference type="EMBL" id="CP116669">
    <property type="protein sequence ID" value="WCH97959.1"/>
    <property type="molecule type" value="Genomic_DNA"/>
</dbReference>
<evidence type="ECO:0000313" key="3">
    <source>
        <dbReference type="Proteomes" id="UP001214301"/>
    </source>
</evidence>
<evidence type="ECO:0000256" key="1">
    <source>
        <dbReference type="ARBA" id="ARBA00023172"/>
    </source>
</evidence>
<gene>
    <name evidence="2" type="ORF">PMC74_14295</name>
</gene>
<keyword evidence="1" id="KW-0233">DNA recombination</keyword>
<evidence type="ECO:0008006" key="4">
    <source>
        <dbReference type="Google" id="ProtNLM"/>
    </source>
</evidence>
<reference evidence="2 3" key="1">
    <citation type="journal article" date="2020" name="Front. Microbiol.">
        <title>Toward Biorecycling: Isolation of a Soil Bacterium That Grows on a Polyurethane Oligomer and Monomer.</title>
        <authorList>
            <person name="Espinosa M.J.C."/>
            <person name="Blanco A.C."/>
            <person name="Schmidgall T."/>
            <person name="Atanasoff-Kardjalieff A.K."/>
            <person name="Kappelmeyer U."/>
            <person name="Tischler D."/>
            <person name="Pieper D.H."/>
            <person name="Heipieper H.J."/>
            <person name="Eberlein C."/>
        </authorList>
    </citation>
    <scope>NUCLEOTIDE SEQUENCE [LARGE SCALE GENOMIC DNA]</scope>
    <source>
        <strain evidence="2 3">TDA1</strain>
    </source>
</reference>
<accession>A0ABY7R3I0</accession>
<dbReference type="SUPFAM" id="SSF56349">
    <property type="entry name" value="DNA breaking-rejoining enzymes"/>
    <property type="match status" value="1"/>
</dbReference>
<sequence>MPNRRAKNIEAKVESPILAEELSKLKGMRYYEQRMRLLELVSIGAGGEADIDTPDWLIEGSNIESPLWVCWFGTEKKGIKIVVDFCIQLYDGSMLNDSVNATLLKIIKVFLVLQIHPRYNGGSRRGADAEAQIFRHGLHFVDWLLMGGERFNITQCGLSLITESDLVEYLLLNTSNPISTHLYVYPTRLAIELKRLSSKITIEDAIDTQEQWHECFELIDIADQTLDMSKDDLIRARVWMYRNGYYIKQFGVLRYNSAHFIRSLYRNTLGGVRLAVRTFDELNGGVVWKTEYPSVPIRNEVTPTVSSKTLGRILRALKKLPILNNYFKDARFDSQALAKITVKTILSKVSEKPKGRFRSLPGEVVFNLVRASYEYIRKNAFRVMSSVTINSVANQGGKAKRAFNIIGAPFENMKNKIMAQPSIFSAWLIPYTERQSDYFELFRSDYCLYDSYTVLMGAYISIIGLLTARRQIELLNLRANTCLLPNKDPYLSENKSIQYELLFDGGKTGNRHGKELMRVTVPTMVAKLIWDLKRFHANCYKAGLISFDTPLFIYIRPDNLSFRPMDARIFNNCLSAVCDYTQTPVVTLENGTQARFYVRQHQMRRFFAMAFFSSAGFKGLDALRAFLGHSDLEHLYNYILEITPGSMLEGVKVECITDAILKNESTIEHLDEVKYMLCQRLGCRDIGAKSYSEICHGLKEAADRGDIVADFDFGDFSYGQIYADVAKLVQSHRIDLKPHFAMLTTEDGSTFEMKLSVKVRYP</sequence>
<dbReference type="Gene3D" id="1.10.443.10">
    <property type="entry name" value="Intergrase catalytic core"/>
    <property type="match status" value="1"/>
</dbReference>
<name>A0ABY7R3I0_9PSED</name>
<dbReference type="InterPro" id="IPR013762">
    <property type="entry name" value="Integrase-like_cat_sf"/>
</dbReference>
<evidence type="ECO:0000313" key="2">
    <source>
        <dbReference type="EMBL" id="WCH97959.1"/>
    </source>
</evidence>
<dbReference type="RefSeq" id="WP_047583020.1">
    <property type="nucleotide sequence ID" value="NZ_CP116669.1"/>
</dbReference>
<organism evidence="2 3">
    <name type="scientific">Pseudomonas capeferrum</name>
    <dbReference type="NCBI Taxonomy" id="1495066"/>
    <lineage>
        <taxon>Bacteria</taxon>
        <taxon>Pseudomonadati</taxon>
        <taxon>Pseudomonadota</taxon>
        <taxon>Gammaproteobacteria</taxon>
        <taxon>Pseudomonadales</taxon>
        <taxon>Pseudomonadaceae</taxon>
        <taxon>Pseudomonas</taxon>
    </lineage>
</organism>
<dbReference type="Proteomes" id="UP001214301">
    <property type="component" value="Chromosome"/>
</dbReference>
<protein>
    <recommendedName>
        <fullName evidence="4">Integrase</fullName>
    </recommendedName>
</protein>
<proteinExistence type="predicted"/>